<feature type="domain" description="Thioesterase" evidence="1">
    <location>
        <begin position="92"/>
        <end position="168"/>
    </location>
</feature>
<gene>
    <name evidence="2" type="ORF">EDD36DRAFT_20669</name>
</gene>
<dbReference type="CDD" id="cd03443">
    <property type="entry name" value="PaaI_thioesterase"/>
    <property type="match status" value="1"/>
</dbReference>
<protein>
    <submittedName>
        <fullName evidence="2">HotDog domain-containing protein</fullName>
    </submittedName>
</protein>
<reference evidence="2" key="1">
    <citation type="journal article" date="2022" name="bioRxiv">
        <title>Deciphering the potential niche of two novel black yeast fungi from a biological soil crust based on their genomes, phenotypes, and melanin regulation.</title>
        <authorList>
            <consortium name="DOE Joint Genome Institute"/>
            <person name="Carr E.C."/>
            <person name="Barton Q."/>
            <person name="Grambo S."/>
            <person name="Sullivan M."/>
            <person name="Renfro C.M."/>
            <person name="Kuo A."/>
            <person name="Pangilinan J."/>
            <person name="Lipzen A."/>
            <person name="Keymanesh K."/>
            <person name="Savage E."/>
            <person name="Barry K."/>
            <person name="Grigoriev I.V."/>
            <person name="Riekhof W.R."/>
            <person name="Harris S.S."/>
        </authorList>
    </citation>
    <scope>NUCLEOTIDE SEQUENCE</scope>
    <source>
        <strain evidence="2">JF 03-4F</strain>
    </source>
</reference>
<proteinExistence type="predicted"/>
<dbReference type="Proteomes" id="UP001203852">
    <property type="component" value="Unassembled WGS sequence"/>
</dbReference>
<organism evidence="2 3">
    <name type="scientific">Exophiala viscosa</name>
    <dbReference type="NCBI Taxonomy" id="2486360"/>
    <lineage>
        <taxon>Eukaryota</taxon>
        <taxon>Fungi</taxon>
        <taxon>Dikarya</taxon>
        <taxon>Ascomycota</taxon>
        <taxon>Pezizomycotina</taxon>
        <taxon>Eurotiomycetes</taxon>
        <taxon>Chaetothyriomycetidae</taxon>
        <taxon>Chaetothyriales</taxon>
        <taxon>Herpotrichiellaceae</taxon>
        <taxon>Exophiala</taxon>
    </lineage>
</organism>
<evidence type="ECO:0000259" key="1">
    <source>
        <dbReference type="Pfam" id="PF03061"/>
    </source>
</evidence>
<dbReference type="InterPro" id="IPR052061">
    <property type="entry name" value="PTE-AB_protein"/>
</dbReference>
<dbReference type="Pfam" id="PF03061">
    <property type="entry name" value="4HBT"/>
    <property type="match status" value="1"/>
</dbReference>
<dbReference type="Gene3D" id="3.10.129.10">
    <property type="entry name" value="Hotdog Thioesterase"/>
    <property type="match status" value="1"/>
</dbReference>
<comment type="caution">
    <text evidence="2">The sequence shown here is derived from an EMBL/GenBank/DDBJ whole genome shotgun (WGS) entry which is preliminary data.</text>
</comment>
<dbReference type="InterPro" id="IPR006683">
    <property type="entry name" value="Thioestr_dom"/>
</dbReference>
<evidence type="ECO:0000313" key="2">
    <source>
        <dbReference type="EMBL" id="KAI1618062.1"/>
    </source>
</evidence>
<name>A0AAN6E6E5_9EURO</name>
<dbReference type="PANTHER" id="PTHR47260:SF6">
    <property type="entry name" value="THIOESTERASE DOMAIN-CONTAINING PROTEIN"/>
    <property type="match status" value="1"/>
</dbReference>
<sequence length="185" mass="20687">MPDRVADLEVFESIPWCQPILQDPDFELASTWSRTYVAESRENELLGHTLKNDNTIRGWISLYNRPTQTRPLKDEVHTLMSLDQGLNGYPRVIHGGITATILDEVQSILVSVCLESAGLSPDNVTADLRITYLKPIVLPCVVLIKAKIKDIKGRKYFADAEIVNEKAVVLARGEGLFVTVGREKL</sequence>
<dbReference type="SUPFAM" id="SSF54637">
    <property type="entry name" value="Thioesterase/thiol ester dehydrase-isomerase"/>
    <property type="match status" value="1"/>
</dbReference>
<accession>A0AAN6E6E5</accession>
<dbReference type="EMBL" id="MU404350">
    <property type="protein sequence ID" value="KAI1618062.1"/>
    <property type="molecule type" value="Genomic_DNA"/>
</dbReference>
<evidence type="ECO:0000313" key="3">
    <source>
        <dbReference type="Proteomes" id="UP001203852"/>
    </source>
</evidence>
<dbReference type="PANTHER" id="PTHR47260">
    <property type="entry name" value="UPF0644 PROTEIN PB2B4.06"/>
    <property type="match status" value="1"/>
</dbReference>
<dbReference type="AlphaFoldDB" id="A0AAN6E6E5"/>
<keyword evidence="3" id="KW-1185">Reference proteome</keyword>
<dbReference type="InterPro" id="IPR029069">
    <property type="entry name" value="HotDog_dom_sf"/>
</dbReference>